<evidence type="ECO:0000256" key="1">
    <source>
        <dbReference type="SAM" id="SignalP"/>
    </source>
</evidence>
<feature type="signal peptide" evidence="1">
    <location>
        <begin position="1"/>
        <end position="25"/>
    </location>
</feature>
<feature type="chain" id="PRO_5034306451" description="Exosortase system-associated protein, TIGR04073 family" evidence="1">
    <location>
        <begin position="26"/>
        <end position="142"/>
    </location>
</feature>
<reference evidence="2" key="1">
    <citation type="submission" date="2019-06" db="EMBL/GenBank/DDBJ databases">
        <title>Complete genome sequence of Methylogaea oryzae strain JCM16910.</title>
        <authorList>
            <person name="Asakawa S."/>
        </authorList>
    </citation>
    <scope>NUCLEOTIDE SEQUENCE</scope>
    <source>
        <strain evidence="2">E10</strain>
    </source>
</reference>
<sequence length="142" mass="15529">MKRYKVTWLLPVLAIVFAFSAQCQAAGSDGYGASFPDKLSHGFANMTMGMLELPKNVINHTSDSNILVGISLGTLRGAFEGVSRTLVGVADMLTSPFSTADFVSPGYPWERFSEDTRYFGTAFPLHWTTLGPLDDGEELRLE</sequence>
<protein>
    <recommendedName>
        <fullName evidence="4">Exosortase system-associated protein, TIGR04073 family</fullName>
    </recommendedName>
</protein>
<dbReference type="Proteomes" id="UP000824988">
    <property type="component" value="Chromosome"/>
</dbReference>
<dbReference type="AlphaFoldDB" id="A0A8D4VNV8"/>
<dbReference type="RefSeq" id="WP_054773133.1">
    <property type="nucleotide sequence ID" value="NZ_AP019782.1"/>
</dbReference>
<keyword evidence="3" id="KW-1185">Reference proteome</keyword>
<dbReference type="EMBL" id="AP019782">
    <property type="protein sequence ID" value="BBL71345.1"/>
    <property type="molecule type" value="Genomic_DNA"/>
</dbReference>
<dbReference type="NCBIfam" id="TIGR04073">
    <property type="entry name" value="exo_TIGR04073"/>
    <property type="match status" value="1"/>
</dbReference>
<evidence type="ECO:0000313" key="2">
    <source>
        <dbReference type="EMBL" id="BBL71345.1"/>
    </source>
</evidence>
<dbReference type="KEGG" id="moz:MoryE10_19510"/>
<proteinExistence type="predicted"/>
<accession>A0A8D4VNV8</accession>
<keyword evidence="1" id="KW-0732">Signal</keyword>
<gene>
    <name evidence="2" type="ORF">MoryE10_19510</name>
</gene>
<evidence type="ECO:0008006" key="4">
    <source>
        <dbReference type="Google" id="ProtNLM"/>
    </source>
</evidence>
<organism evidence="2 3">
    <name type="scientific">Methylogaea oryzae</name>
    <dbReference type="NCBI Taxonomy" id="1295382"/>
    <lineage>
        <taxon>Bacteria</taxon>
        <taxon>Pseudomonadati</taxon>
        <taxon>Pseudomonadota</taxon>
        <taxon>Gammaproteobacteria</taxon>
        <taxon>Methylococcales</taxon>
        <taxon>Methylococcaceae</taxon>
        <taxon>Methylogaea</taxon>
    </lineage>
</organism>
<dbReference type="InterPro" id="IPR023824">
    <property type="entry name" value="CHP04073_exosortase-affil"/>
</dbReference>
<evidence type="ECO:0000313" key="3">
    <source>
        <dbReference type="Proteomes" id="UP000824988"/>
    </source>
</evidence>
<name>A0A8D4VNV8_9GAMM</name>